<gene>
    <name evidence="1" type="ORF">F511_09267</name>
</gene>
<organism evidence="1 2">
    <name type="scientific">Dorcoceras hygrometricum</name>
    <dbReference type="NCBI Taxonomy" id="472368"/>
    <lineage>
        <taxon>Eukaryota</taxon>
        <taxon>Viridiplantae</taxon>
        <taxon>Streptophyta</taxon>
        <taxon>Embryophyta</taxon>
        <taxon>Tracheophyta</taxon>
        <taxon>Spermatophyta</taxon>
        <taxon>Magnoliopsida</taxon>
        <taxon>eudicotyledons</taxon>
        <taxon>Gunneridae</taxon>
        <taxon>Pentapetalae</taxon>
        <taxon>asterids</taxon>
        <taxon>lamiids</taxon>
        <taxon>Lamiales</taxon>
        <taxon>Gesneriaceae</taxon>
        <taxon>Didymocarpoideae</taxon>
        <taxon>Trichosporeae</taxon>
        <taxon>Loxocarpinae</taxon>
        <taxon>Dorcoceras</taxon>
    </lineage>
</organism>
<name>A0A2Z7BMB5_9LAMI</name>
<dbReference type="Proteomes" id="UP000250235">
    <property type="component" value="Unassembled WGS sequence"/>
</dbReference>
<reference evidence="1 2" key="1">
    <citation type="journal article" date="2015" name="Proc. Natl. Acad. Sci. U.S.A.">
        <title>The resurrection genome of Boea hygrometrica: A blueprint for survival of dehydration.</title>
        <authorList>
            <person name="Xiao L."/>
            <person name="Yang G."/>
            <person name="Zhang L."/>
            <person name="Yang X."/>
            <person name="Zhao S."/>
            <person name="Ji Z."/>
            <person name="Zhou Q."/>
            <person name="Hu M."/>
            <person name="Wang Y."/>
            <person name="Chen M."/>
            <person name="Xu Y."/>
            <person name="Jin H."/>
            <person name="Xiao X."/>
            <person name="Hu G."/>
            <person name="Bao F."/>
            <person name="Hu Y."/>
            <person name="Wan P."/>
            <person name="Li L."/>
            <person name="Deng X."/>
            <person name="Kuang T."/>
            <person name="Xiang C."/>
            <person name="Zhu J.K."/>
            <person name="Oliver M.J."/>
            <person name="He Y."/>
        </authorList>
    </citation>
    <scope>NUCLEOTIDE SEQUENCE [LARGE SCALE GENOMIC DNA]</scope>
    <source>
        <strain evidence="2">cv. XS01</strain>
    </source>
</reference>
<keyword evidence="2" id="KW-1185">Reference proteome</keyword>
<protein>
    <submittedName>
        <fullName evidence="1">Uncharacterized protein</fullName>
    </submittedName>
</protein>
<evidence type="ECO:0000313" key="1">
    <source>
        <dbReference type="EMBL" id="KZV34529.1"/>
    </source>
</evidence>
<sequence>MASSYISNVLQINFDSVLGIHDNDGMVNMFRALEATGIRGFLGCPSVLYEQELEQFFDTVLIQDGNVTCEMVDRTTRRAKGFAAQICVLLKGDPAVTLGEVKTFTPLKILSEKTINTYVATNKAIDARGEKYEPDVATVAFVKKKSVSKKRPAAVSEAPVVKKKRTSSGKAVSKEKDLAIVSIPLDAEPIQTVDRTSAIPAAHPPAPKRRAPKRKLRMIAGSDDVDKIIDTVITETTLMETDMEEPSLTRSDDIAFEVTERSSAVNDEDDNLDEAEMKSLGKWHLLLQRNSFLKSL</sequence>
<proteinExistence type="predicted"/>
<dbReference type="AlphaFoldDB" id="A0A2Z7BMB5"/>
<accession>A0A2Z7BMB5</accession>
<evidence type="ECO:0000313" key="2">
    <source>
        <dbReference type="Proteomes" id="UP000250235"/>
    </source>
</evidence>
<dbReference type="EMBL" id="KV005044">
    <property type="protein sequence ID" value="KZV34529.1"/>
    <property type="molecule type" value="Genomic_DNA"/>
</dbReference>